<keyword evidence="2" id="KW-1185">Reference proteome</keyword>
<evidence type="ECO:0008006" key="3">
    <source>
        <dbReference type="Google" id="ProtNLM"/>
    </source>
</evidence>
<reference evidence="1 2" key="1">
    <citation type="submission" date="2018-06" db="EMBL/GenBank/DDBJ databases">
        <title>Comparative genomics reveals the genomic features of Rhizophagus irregularis, R. cerebriforme, R. diaphanum and Gigaspora rosea, and their symbiotic lifestyle signature.</title>
        <authorList>
            <person name="Morin E."/>
            <person name="San Clemente H."/>
            <person name="Chen E.C.H."/>
            <person name="De La Providencia I."/>
            <person name="Hainaut M."/>
            <person name="Kuo A."/>
            <person name="Kohler A."/>
            <person name="Murat C."/>
            <person name="Tang N."/>
            <person name="Roy S."/>
            <person name="Loubradou J."/>
            <person name="Henrissat B."/>
            <person name="Grigoriev I.V."/>
            <person name="Corradi N."/>
            <person name="Roux C."/>
            <person name="Martin F.M."/>
        </authorList>
    </citation>
    <scope>NUCLEOTIDE SEQUENCE [LARGE SCALE GENOMIC DNA]</scope>
    <source>
        <strain evidence="1 2">DAOM 227022</strain>
    </source>
</reference>
<evidence type="ECO:0000313" key="2">
    <source>
        <dbReference type="Proteomes" id="UP000265703"/>
    </source>
</evidence>
<dbReference type="EMBL" id="QKYT01000098">
    <property type="protein sequence ID" value="RIA93752.1"/>
    <property type="molecule type" value="Genomic_DNA"/>
</dbReference>
<name>A0A397T7D6_9GLOM</name>
<dbReference type="Gene3D" id="3.80.10.10">
    <property type="entry name" value="Ribonuclease Inhibitor"/>
    <property type="match status" value="1"/>
</dbReference>
<dbReference type="AlphaFoldDB" id="A0A397T7D6"/>
<gene>
    <name evidence="1" type="ORF">C1645_607579</name>
</gene>
<dbReference type="Proteomes" id="UP000265703">
    <property type="component" value="Unassembled WGS sequence"/>
</dbReference>
<protein>
    <recommendedName>
        <fullName evidence="3">F-box domain-containing protein</fullName>
    </recommendedName>
</protein>
<proteinExistence type="predicted"/>
<dbReference type="InterPro" id="IPR032675">
    <property type="entry name" value="LRR_dom_sf"/>
</dbReference>
<evidence type="ECO:0000313" key="1">
    <source>
        <dbReference type="EMBL" id="RIA93752.1"/>
    </source>
</evidence>
<sequence>MDDYTVISSLYYCDSFLISLTKLPNAQHGLSRLRSLHCEACLPSEFFFGLAEICHNIKEIELECGCIESNGLNALVKTQKKGLISFSLSSHVSMPLLVNVLSNKVNTLKHLKFSGHYRMPLTIFAKSPLESLTVKSYERVRKEYFEPLTLNLVQKLWKLELNLVGLPIESLVIIVRNSGTTLREIYLQWSYVSDKHNSPALFTSIAENCTQLNSLSIPVNSKTILKLDEITCSNPHLKNLTLHGDTMPGYKIDISEGIVKLANSGFIPKKLEYLHFSHDNTLKDVDALDIFFSNAKTILTKPLKFKANEDLVEGKFIQNYNNIIAKHFIKQQF</sequence>
<comment type="caution">
    <text evidence="1">The sequence shown here is derived from an EMBL/GenBank/DDBJ whole genome shotgun (WGS) entry which is preliminary data.</text>
</comment>
<dbReference type="OrthoDB" id="10322911at2759"/>
<accession>A0A397T7D6</accession>
<organism evidence="1 2">
    <name type="scientific">Glomus cerebriforme</name>
    <dbReference type="NCBI Taxonomy" id="658196"/>
    <lineage>
        <taxon>Eukaryota</taxon>
        <taxon>Fungi</taxon>
        <taxon>Fungi incertae sedis</taxon>
        <taxon>Mucoromycota</taxon>
        <taxon>Glomeromycotina</taxon>
        <taxon>Glomeromycetes</taxon>
        <taxon>Glomerales</taxon>
        <taxon>Glomeraceae</taxon>
        <taxon>Glomus</taxon>
    </lineage>
</organism>
<dbReference type="SUPFAM" id="SSF52047">
    <property type="entry name" value="RNI-like"/>
    <property type="match status" value="1"/>
</dbReference>